<evidence type="ECO:0000313" key="2">
    <source>
        <dbReference type="Proteomes" id="UP000245768"/>
    </source>
</evidence>
<organism evidence="1 2">
    <name type="scientific">Acaromyces ingoldii</name>
    <dbReference type="NCBI Taxonomy" id="215250"/>
    <lineage>
        <taxon>Eukaryota</taxon>
        <taxon>Fungi</taxon>
        <taxon>Dikarya</taxon>
        <taxon>Basidiomycota</taxon>
        <taxon>Ustilaginomycotina</taxon>
        <taxon>Exobasidiomycetes</taxon>
        <taxon>Exobasidiales</taxon>
        <taxon>Cryptobasidiaceae</taxon>
        <taxon>Acaromyces</taxon>
    </lineage>
</organism>
<dbReference type="STRING" id="215250.A0A316YVM6"/>
<name>A0A316YVM6_9BASI</name>
<protein>
    <recommendedName>
        <fullName evidence="3">LigT-like protein</fullName>
    </recommendedName>
</protein>
<dbReference type="SUPFAM" id="SSF55144">
    <property type="entry name" value="LigT-like"/>
    <property type="match status" value="1"/>
</dbReference>
<proteinExistence type="predicted"/>
<dbReference type="GeneID" id="37042448"/>
<dbReference type="OrthoDB" id="2967263at2759"/>
<dbReference type="InterPro" id="IPR009097">
    <property type="entry name" value="Cyclic_Pdiesterase"/>
</dbReference>
<accession>A0A316YVM6</accession>
<sequence length="261" mass="29518">MTIGMTKGERITFQEHRTARQEVQRAKILSQQHVHPDPILEQHGEGDVRMGVTIVMRPPREMRRWIIEVQGLIKEALGETRDALWYAPEDLLHMTVLEWLVAAPDQQYTVETIVGHLSKPEALNFLTELPSDPPIRLDKATLSYDESALALSFLPLNSSPEAASYPVYRRSLRNYAEELVRETGVMAPKGRYDYPSAHITIARFKQAVPSEQIDALVHGIDTVATRLQVAQTDASWTFDGPLHIMSGRIWYGGGERLRPSL</sequence>
<evidence type="ECO:0000313" key="1">
    <source>
        <dbReference type="EMBL" id="PWN93497.1"/>
    </source>
</evidence>
<evidence type="ECO:0008006" key="3">
    <source>
        <dbReference type="Google" id="ProtNLM"/>
    </source>
</evidence>
<dbReference type="Proteomes" id="UP000245768">
    <property type="component" value="Unassembled WGS sequence"/>
</dbReference>
<dbReference type="RefSeq" id="XP_025380695.1">
    <property type="nucleotide sequence ID" value="XM_025520532.1"/>
</dbReference>
<reference evidence="1" key="1">
    <citation type="journal article" date="2018" name="Mol. Biol. Evol.">
        <title>Broad Genomic Sampling Reveals a Smut Pathogenic Ancestry of the Fungal Clade Ustilaginomycotina.</title>
        <authorList>
            <person name="Kijpornyongpan T."/>
            <person name="Mondo S.J."/>
            <person name="Barry K."/>
            <person name="Sandor L."/>
            <person name="Lee J."/>
            <person name="Lipzen A."/>
            <person name="Pangilinan J."/>
            <person name="LaButti K."/>
            <person name="Hainaut M."/>
            <person name="Henrissat B."/>
            <person name="Grigoriev I.V."/>
            <person name="Spatafora J.W."/>
            <person name="Aime M.C."/>
        </authorList>
    </citation>
    <scope>NUCLEOTIDE SEQUENCE [LARGE SCALE GENOMIC DNA]</scope>
    <source>
        <strain evidence="1">MCA 4198</strain>
    </source>
</reference>
<dbReference type="InParanoid" id="A0A316YVM6"/>
<dbReference type="AlphaFoldDB" id="A0A316YVM6"/>
<keyword evidence="2" id="KW-1185">Reference proteome</keyword>
<gene>
    <name evidence="1" type="ORF">FA10DRAFT_264138</name>
</gene>
<dbReference type="EMBL" id="KZ819634">
    <property type="protein sequence ID" value="PWN93497.1"/>
    <property type="molecule type" value="Genomic_DNA"/>
</dbReference>